<reference evidence="2" key="1">
    <citation type="submission" date="2023-08" db="EMBL/GenBank/DDBJ databases">
        <title>Rhodospirillaceae gen. nov., a novel taxon isolated from the Yangtze River Yuezi River estuary sludge.</title>
        <authorList>
            <person name="Ruan L."/>
        </authorList>
    </citation>
    <scope>NUCLEOTIDE SEQUENCE [LARGE SCALE GENOMIC DNA]</scope>
    <source>
        <strain evidence="2">R-7</strain>
    </source>
</reference>
<keyword evidence="2" id="KW-1185">Reference proteome</keyword>
<dbReference type="Pfam" id="PF13591">
    <property type="entry name" value="MerR_2"/>
    <property type="match status" value="1"/>
</dbReference>
<comment type="caution">
    <text evidence="1">The sequence shown here is derived from an EMBL/GenBank/DDBJ whole genome shotgun (WGS) entry which is preliminary data.</text>
</comment>
<proteinExistence type="predicted"/>
<organism evidence="1 2">
    <name type="scientific">Dongia sedimenti</name>
    <dbReference type="NCBI Taxonomy" id="3064282"/>
    <lineage>
        <taxon>Bacteria</taxon>
        <taxon>Pseudomonadati</taxon>
        <taxon>Pseudomonadota</taxon>
        <taxon>Alphaproteobacteria</taxon>
        <taxon>Rhodospirillales</taxon>
        <taxon>Dongiaceae</taxon>
        <taxon>Dongia</taxon>
    </lineage>
</organism>
<name>A0ABU0YS86_9PROT</name>
<accession>A0ABU0YS86</accession>
<dbReference type="EMBL" id="JAUYVI010000006">
    <property type="protein sequence ID" value="MDQ7250020.1"/>
    <property type="molecule type" value="Genomic_DNA"/>
</dbReference>
<evidence type="ECO:0000313" key="1">
    <source>
        <dbReference type="EMBL" id="MDQ7250020.1"/>
    </source>
</evidence>
<dbReference type="Proteomes" id="UP001230156">
    <property type="component" value="Unassembled WGS sequence"/>
</dbReference>
<gene>
    <name evidence="1" type="ORF">Q8A70_20185</name>
</gene>
<dbReference type="Gene3D" id="1.10.1660.10">
    <property type="match status" value="1"/>
</dbReference>
<evidence type="ECO:0000313" key="2">
    <source>
        <dbReference type="Proteomes" id="UP001230156"/>
    </source>
</evidence>
<dbReference type="RefSeq" id="WP_379958731.1">
    <property type="nucleotide sequence ID" value="NZ_JAUYVI010000006.1"/>
</dbReference>
<sequence>MSEEQMTITIDALITQVSGLQREDLEHWIANQWVRPEDAGSGGDYVFHAIDVARVRLIQELHHDLQINEDALPVVLSLLDQLYDQRRRLRALNDAIAAVAPEDVRRDLARHLAEHEK</sequence>
<protein>
    <submittedName>
        <fullName evidence="1">Chaperone modulator CbpM</fullName>
    </submittedName>
</protein>